<dbReference type="WBParaSite" id="PSAMB.scaffold288size58989.g4224.t5">
    <property type="protein sequence ID" value="PSAMB.scaffold288size58989.g4224.t5"/>
    <property type="gene ID" value="PSAMB.scaffold288size58989.g4224"/>
</dbReference>
<keyword evidence="1" id="KW-0677">Repeat</keyword>
<dbReference type="PANTHER" id="PTHR46957">
    <property type="entry name" value="CYTOKINE RECEPTOR"/>
    <property type="match status" value="1"/>
</dbReference>
<feature type="region of interest" description="Disordered" evidence="2">
    <location>
        <begin position="1899"/>
        <end position="1921"/>
    </location>
</feature>
<feature type="region of interest" description="Disordered" evidence="2">
    <location>
        <begin position="3224"/>
        <end position="3245"/>
    </location>
</feature>
<feature type="region of interest" description="Disordered" evidence="2">
    <location>
        <begin position="2301"/>
        <end position="2320"/>
    </location>
</feature>
<feature type="domain" description="Fibronectin type-III" evidence="4">
    <location>
        <begin position="508"/>
        <end position="603"/>
    </location>
</feature>
<feature type="domain" description="Fibronectin type-III" evidence="4">
    <location>
        <begin position="1802"/>
        <end position="1912"/>
    </location>
</feature>
<feature type="compositionally biased region" description="Basic and acidic residues" evidence="2">
    <location>
        <begin position="4926"/>
        <end position="4935"/>
    </location>
</feature>
<feature type="domain" description="Fibronectin type-III" evidence="4">
    <location>
        <begin position="1204"/>
        <end position="1303"/>
    </location>
</feature>
<feature type="domain" description="Fibronectin type-III" evidence="4">
    <location>
        <begin position="204"/>
        <end position="297"/>
    </location>
</feature>
<dbReference type="Gene3D" id="2.60.40.10">
    <property type="entry name" value="Immunoglobulins"/>
    <property type="match status" value="32"/>
</dbReference>
<feature type="domain" description="Fibronectin type-III" evidence="4">
    <location>
        <begin position="2015"/>
        <end position="2112"/>
    </location>
</feature>
<feature type="domain" description="Fibronectin type-III" evidence="4">
    <location>
        <begin position="2929"/>
        <end position="3025"/>
    </location>
</feature>
<dbReference type="InterPro" id="IPR050713">
    <property type="entry name" value="RTP_Phos/Ushers"/>
</dbReference>
<feature type="compositionally biased region" description="Low complexity" evidence="2">
    <location>
        <begin position="4779"/>
        <end position="4829"/>
    </location>
</feature>
<name>A0A914VZG2_9BILA</name>
<feature type="domain" description="Fibronectin type-III" evidence="4">
    <location>
        <begin position="3768"/>
        <end position="3871"/>
    </location>
</feature>
<feature type="domain" description="Fibronectin type-III" evidence="4">
    <location>
        <begin position="2628"/>
        <end position="2728"/>
    </location>
</feature>
<feature type="compositionally biased region" description="Basic and acidic residues" evidence="2">
    <location>
        <begin position="2301"/>
        <end position="2310"/>
    </location>
</feature>
<evidence type="ECO:0000256" key="3">
    <source>
        <dbReference type="SAM" id="Phobius"/>
    </source>
</evidence>
<feature type="compositionally biased region" description="Basic and acidic residues" evidence="2">
    <location>
        <begin position="4341"/>
        <end position="4355"/>
    </location>
</feature>
<feature type="region of interest" description="Disordered" evidence="2">
    <location>
        <begin position="4630"/>
        <end position="4655"/>
    </location>
</feature>
<feature type="region of interest" description="Disordered" evidence="2">
    <location>
        <begin position="2093"/>
        <end position="2127"/>
    </location>
</feature>
<feature type="domain" description="Fibronectin type-III" evidence="4">
    <location>
        <begin position="3244"/>
        <end position="3340"/>
    </location>
</feature>
<evidence type="ECO:0000256" key="1">
    <source>
        <dbReference type="ARBA" id="ARBA00022737"/>
    </source>
</evidence>
<keyword evidence="3" id="KW-1133">Transmembrane helix</keyword>
<dbReference type="SUPFAM" id="SSF49265">
    <property type="entry name" value="Fibronectin type III"/>
    <property type="match status" value="20"/>
</dbReference>
<keyword evidence="3" id="KW-0812">Transmembrane</keyword>
<dbReference type="InterPro" id="IPR003961">
    <property type="entry name" value="FN3_dom"/>
</dbReference>
<reference evidence="6" key="1">
    <citation type="submission" date="2022-11" db="UniProtKB">
        <authorList>
            <consortium name="WormBaseParasite"/>
        </authorList>
    </citation>
    <scope>IDENTIFICATION</scope>
</reference>
<feature type="domain" description="Fibronectin type-III" evidence="4">
    <location>
        <begin position="2731"/>
        <end position="2824"/>
    </location>
</feature>
<feature type="compositionally biased region" description="Polar residues" evidence="2">
    <location>
        <begin position="1128"/>
        <end position="1147"/>
    </location>
</feature>
<feature type="domain" description="Fibronectin type-III" evidence="4">
    <location>
        <begin position="734"/>
        <end position="832"/>
    </location>
</feature>
<feature type="domain" description="Fibronectin type-III" evidence="4">
    <location>
        <begin position="3029"/>
        <end position="3133"/>
    </location>
</feature>
<feature type="domain" description="Fibronectin type-III" evidence="4">
    <location>
        <begin position="2117"/>
        <end position="2209"/>
    </location>
</feature>
<feature type="domain" description="Fibronectin type-III" evidence="4">
    <location>
        <begin position="1599"/>
        <end position="1696"/>
    </location>
</feature>
<feature type="domain" description="Fibronectin type-III" evidence="4">
    <location>
        <begin position="1701"/>
        <end position="1797"/>
    </location>
</feature>
<feature type="domain" description="Fibronectin type-III" evidence="4">
    <location>
        <begin position="399"/>
        <end position="499"/>
    </location>
</feature>
<feature type="domain" description="Fibronectin type-III" evidence="4">
    <location>
        <begin position="3341"/>
        <end position="3446"/>
    </location>
</feature>
<feature type="domain" description="Fibronectin type-III" evidence="4">
    <location>
        <begin position="2529"/>
        <end position="2627"/>
    </location>
</feature>
<dbReference type="FunFam" id="2.60.40.10:FF:001900">
    <property type="entry name" value="Myotactin form B"/>
    <property type="match status" value="1"/>
</dbReference>
<feature type="domain" description="Fibronectin type-III" evidence="4">
    <location>
        <begin position="3665"/>
        <end position="3758"/>
    </location>
</feature>
<feature type="transmembrane region" description="Helical" evidence="3">
    <location>
        <begin position="4243"/>
        <end position="4266"/>
    </location>
</feature>
<dbReference type="GO" id="GO:0016020">
    <property type="term" value="C:membrane"/>
    <property type="evidence" value="ECO:0007669"/>
    <property type="project" value="UniProtKB-SubCell"/>
</dbReference>
<feature type="domain" description="Fibronectin type-III" evidence="4">
    <location>
        <begin position="2825"/>
        <end position="2924"/>
    </location>
</feature>
<keyword evidence="3" id="KW-0472">Membrane</keyword>
<feature type="region of interest" description="Disordered" evidence="2">
    <location>
        <begin position="4712"/>
        <end position="4741"/>
    </location>
</feature>
<feature type="compositionally biased region" description="Basic and acidic residues" evidence="2">
    <location>
        <begin position="3433"/>
        <end position="3447"/>
    </location>
</feature>
<feature type="region of interest" description="Disordered" evidence="2">
    <location>
        <begin position="4881"/>
        <end position="4935"/>
    </location>
</feature>
<dbReference type="PANTHER" id="PTHR46957:SF3">
    <property type="entry name" value="CYTOKINE RECEPTOR"/>
    <property type="match status" value="1"/>
</dbReference>
<feature type="domain" description="Fibronectin type-III" evidence="4">
    <location>
        <begin position="1915"/>
        <end position="2010"/>
    </location>
</feature>
<feature type="region of interest" description="Disordered" evidence="2">
    <location>
        <begin position="4337"/>
        <end position="4358"/>
    </location>
</feature>
<feature type="domain" description="Fibronectin type-III" evidence="4">
    <location>
        <begin position="1504"/>
        <end position="1595"/>
    </location>
</feature>
<feature type="domain" description="Fibronectin type-III" evidence="4">
    <location>
        <begin position="941"/>
        <end position="1036"/>
    </location>
</feature>
<dbReference type="Pfam" id="PF00041">
    <property type="entry name" value="fn3"/>
    <property type="match status" value="23"/>
</dbReference>
<dbReference type="InterPro" id="IPR036116">
    <property type="entry name" value="FN3_sf"/>
</dbReference>
<feature type="compositionally biased region" description="Acidic residues" evidence="2">
    <location>
        <begin position="1110"/>
        <end position="1125"/>
    </location>
</feature>
<keyword evidence="5" id="KW-1185">Reference proteome</keyword>
<feature type="region of interest" description="Disordered" evidence="2">
    <location>
        <begin position="2709"/>
        <end position="2739"/>
    </location>
</feature>
<organism evidence="5 6">
    <name type="scientific">Plectus sambesii</name>
    <dbReference type="NCBI Taxonomy" id="2011161"/>
    <lineage>
        <taxon>Eukaryota</taxon>
        <taxon>Metazoa</taxon>
        <taxon>Ecdysozoa</taxon>
        <taxon>Nematoda</taxon>
        <taxon>Chromadorea</taxon>
        <taxon>Plectida</taxon>
        <taxon>Plectina</taxon>
        <taxon>Plectoidea</taxon>
        <taxon>Plectidae</taxon>
        <taxon>Plectus</taxon>
    </lineage>
</organism>
<feature type="region of interest" description="Disordered" evidence="2">
    <location>
        <begin position="4772"/>
        <end position="4829"/>
    </location>
</feature>
<sequence>MLRASATIDKPISIIVASSSRLISLCSRTQLSVVDRRPTSADQRRPMAEGPYCAGHIRWPARTRMLLAATLLFLANGALCAQEQFIRHDSMRVKRQSSAQAESLLTVEWEGIQTGDHPDASVQGFIVEYRPEGEQTWTVHEGIIPYKGPNHQYRVQIPKLPTGIAYFVRIKVIGSDGTILVETPEIRARNEVISIRCEPGQVTAPRNIEVSQTGQYSLAIRWDNPECGSIGEYQIEVSGRDGYAVFDLHRQTVTQPSVSISNLLPGTTYSFRVRAVDRSRREGPWSEQQITGRTEGRAPTISTDIKSIYRTDTQVRVEWDPYPDPRLQHYEVMIIKLSDDRSESRLDRARVPPTQTSYVFGNLEPGARYVVGVIAFVEHEPRQVYKMEVTTATRTAAAWSSKPLVQARGIGKFSVHWETPRQFANQDLKGFVIEFRLPNETTWRRYGNEIEYQPSQKDYQVMIDGLKEHVFYSIRVYVVNRQGEVVAKTAEFNVGSAADASCAGQGGVPINVNTEYISETTISYTWERPSCDESYGPIEGYEYLFWNLESGRQPERPSYVSTNKVTISTLVPNSRYSFRVRARSQGGQSPWSDAIQAATTSATVPVVRTRRQAKKDVIDERNIYQLRIVLAPPKSYLAWTPLPEHRGRILKFKLSYKVSVSEQWIRMEEGPERFRCPESIADPGDYCFDLKDLEYGTQYTSDLIYRLDTGEWSSHGNPLFFILVEAGQPDMPSAPKNLQITFRTPEDAEVRWLPPLSSVRVDHYKISASVVRTGDSRTRVGEVREEKVGGMFFSHVLKDLSMDTTYNISVRGGTELGVLGPAAWEVVSTSAGQGGRAPQIDRPRVEQRGTTTNCHWAVRGEIRNIYAYQIDVRGQNDRDWKPFGSLVPQQGETRQYVQSLEGLSGNEQYFIRIRAIDRSRNDVTVSDGASFTTQCQAPTQPPTNIQIRPEDSRSVVVTWVPPERSTWGCPRVSYLIRGTQNGQPVQARVDANERSFSVEHRFPSDPNAEWRLKIQTVNSGGESRFSQEVVTQTVQEGRAAARAPRSSVINRRLRLKRALSERLGPIRIRSVCDPRTDFWCQLPSSGEDRRRGDAANEDVRQIVNQAPVDESFDTDDSDYASEYESDTASASRSFSETDGSENLQTYCRENPTTRKSEVCIRILPLLYLLRNAAPYFFESSSILRTTVGVMEGRIGGKASMFTALVSAPRVTPRGQDLFVEWQSQGTGRGVYAYRVQFRTAQGGWNPYGQVVPYVGDNQQYSQTLTGLQIGQTYHIQIQVLDRNSYVMYTSPEASARSSCSVPTKAPVNVQVDAPDASHVRVTWTPPEVSTWGCSDVNVELQVEEPPNRPPVRLDARQNTHVFDNCQSNEQWSVKLRTVNSAGQSPWSSTVAARTPPTGELIIGPNVNYRQGVPSVTWRSIEGVDDLVASYRVEYRSDSNGQWQQQSSVPYNGWQRPYSVDLADLPEGRTYQVRVSVIDHNNGVAYTSPAVSVQTASRCQPPTAAPRDLRASPLGPTQIRLTWTPLSQSEWNCDRVWYIVKYSTPRNQGFKNYTFGENNAIFDSEPFTKWSFQIQAVNPAGESRWSNIEIGQTQDSAPGPVSDLRVQASGPDTVQLSWRQPNDPNGLVTGYEITYQLLNRGMCQDVQERPVTLQSPGNSPSYTLQGLLPHSRYRITVAAKTTTAGEPVSQEITTEPAVPTGAPRSLRAEQPTEATRATISWQAPPCLDTNGEIREYEYEFRSDDKWASTDRKQGSSSTPRAVIDGLTAFTSYRVRVRAFTSKGPGPWSDEIVVRTAGSAEPTAPPLVRVIDTGASHAQLLWQAPYPPQGRIDRYKCRYAVGGTGQHQEIEFPGQTRCPPDTARTQRINVAADAELQCGRVDNLQPNQLYDFEVAAHAESGSWSPWSRPESARTSGGPVQVSSVEKVGGTANSLEVRWNVGPADQARVQGFRVVVTAMDGSGRPQSYTVDGATFRYNIEGLTANTRYNVSVQAQTQSGYHQGRDVIISTEDSRVATLLSPPRVTDEQPSSVSIEWTAPPGDQTIQNYVVEYRMNGGAWTETNAPTPARPGKQRYTATIEDLPTNSDVEVRILATGPNNRRGEPSPAANAHTKCSPPSQPPQGVRIDAPSPNDVRVAWSRPAKSTWRCDQLGVEIAYKSGNEPERVIPIAGDQTEYSFKTQANTRWSAKLRSTNQMGSSPWSEEVYLTTKPGAPEAVRNLMLTALSPNEVRVAWMAPLDQRGTIQGYDITYRLKHRLACPEEEPRDVSKQAITVYNHKDLDYTLTGLLPYSLYEVRVRARTTELGPEETKEISTEQQPPSAPPLNLQLVYTLERSLSFSWEPVECSQRHGHLTNYEYELLGQDDWAKLERQIANTTDTKVNIEGLTPFTKYIMRVKAYNSIGGGPNTENLDAMTTKADAPLPPQDLVIAQEGTDFFMVSWLPPYPPYGPHDRYKLRYQKLGAQEWIDFDFDSKDRRLTCPGVTSSPRLCYNVTGLDPGQQFRVQVATRITGGSYGPWSTVIIANTLEVLPDAPRAITLIAKSDTTLHIRWDPPEDPRGHITQYKVTVVSMEDKNAVPKSYLVDAPTVEYLIENLNPETSYNVSISAGTKRGFGPVIWTRYSTDPFKVPAVGSKPIVTPDGPNALDVEWSGVFDSKNRIKGYLIEFRRSDDPAWQEYNGVIDHDSVKRTYLKKLTGLDPDTIYMIRIKTVDQKDRISTPSPESEARTGCAPPRSPPINVNLNSPSPRQVRLGWQAPPQNTWLCSSIKFKLEYYNGTLGPRTEIDLSSSATEHLFNSMPNMKWRMRLRTENEAGHSEWTKELELATAEGAPGPVTNVEGRPTGPTSITVTWQEPKEPNGVITGYTLVYHLKSKGECPVRPGQPVQKTVRNEKQILEGLEPDSTYEIYVIAHTTLAGPQSETITVTTEEAEPTGAPTDVRSTTVSHARADFDWKQPQCELRNGKITGYEYEVEALDDWASKNAPIKGRSTVERLSLENLTPFTRYRIHVKAVNSKGAGPFSEWVEFQTSSFAPPKPTDLIEEQAFPHSIEISFLAPSPPHGVIDDYRIRHTAAKQQNYKEVRVSPTKLECSDVSKRDRLCYRVADLEPEEDYIIQVAAHTRGGDWSEWSDELKARTEVQNIPVIEVPLVVTDTKPESITLEWQGLTGDEAKHVVGYVLEYKSEAGREDWSEWNGVIKHKPRGGKYTEQVKQLSPDTEYFFRLRVVGKNDKRGAPGPDLKARTSCGKPEQAPSNIKLESVDFETVKVKWEAPSKDSWKCGNVEFVIDFVNTTSRGSIAVDPKDGNEYTFETQPGTRWEIKMRTQTVEEGERGQVSPWSEKAVLVTQGLPGEVFVTVEPQGPNSALVIWDLPSEDKDWNYGVDMTYVLTQVGGCSDKVSKQPVTKYNVQERRVLLEDLLPGSHYEVTVTPRKPPSLQSDVEPPKTTRKFETREEAPSGPPTNLRVDSRKDTELGYKWEAPECEKQNGRITQYEYELEGLDNWNKDAGKREGVTPRPNTVIDQLIPGSRYRMRVRAYTAVGHGPWSDPLEISTTGSELGPPRDLTAVQTKSREIQLTWLPPQPLRSRVTEYRIRYSPRNDDTSPIEITIPGAELNCDGYKGAAIGADSLCTTIKALSPLTTYRIQVQGRSESGTWGEWSGDYFSTTRESDDGPIGGSLKLLSAGADNLKVQWTAPAVIKTKIDTYKVYISVAHEIDQSPKEYSVAGTVTDYHFRNLEPTTPYNVTIQGLTGDNKLWFISGVFDTTDIVKGLLPWLPAPTDLHLIEKSDTMMHVTWTPPEVLNPQWRELITHYRVTIAPYDPITRITGQNRTYTVPVPGNRIKFTELDPGTIYNITVQAGTSIGYGEVLWGAYSTLETGQQHILRLKYRTPTSLWVQWDPVWGTTHRGYTLTAQAVHSVNPAVVLGTLKTVDVDATETDWKIRGLDPETIYNVTLNVKEQNVGAWGAYATLPPGWFVVRDLKSCDKTDFANSMSWEPIDEDTATHYQVRYVRTNERDAIWSEQPQKSKHDLLCPKDDCNRLCYLVFNLDKPPSDYTFQVRAYVGGAWNHWKSVGRASNNDPPEVKRSCCIVPPPYYVEHIGEEGTYWEVDISPAATDKNVSRYYVVIDERDPAGDTNWTKLTDKVTAKKQNLPYYVGGSFNQQTLSTPRKFVMGDGKVHGGYLNYPLVKGKKYNWDFFTVWKVDGKPVVGRLRDVHAWWAMFPWWALLLIALGVLILFCLLSSDFLVAGWPWWWLLLLLLLLLLLILLCCCLLWCLSGRYRSRTDRRRIVVNGQTPLLGEDKDKNEMAGNLRALESRIDNIRSQLDNRATSGGSIEGDIDSADYVGVQQRSEQHRRSGNRRERVEQATLTTSAASTNNTGLNTLTREELIILLGKGDFEDGYVRGFRDANKTGSASAARRRMDEDYGARDDRFHVGYVQGLRDAGMTGMTTSMHNLAVRGQPPSGGYSPGYMQGFRDGNSGIFGDRITTTLLRRLEEQYPTQDEFRQGYVDGFKEGANSRGGDKKGDGNDARLLHKSLTELTERLSSLEKTKGDEIHSTKIYHVYNQQPEVVGFSSSGQQLAHELEEMSSSRRSTLRRHYTPGDYLKYASDIDGYGSLRQNRRSLSASALGRDELYQSSSRNRYTSGTGAGSYISRGSASAADRNTDTFSRRYNYRSRSDIGPGGLATPRRYASQTLLDGSRPGPTTPHWRRDALESLQRELDTLSRSPTTTGAADRSTPIARGYASDTGYMNDTIRSRAGGAAAVGQGYSNYDYDSYQASRSHKSTTEARASSSTRGAASSPRYMAPVAPPRTRSSASSATKARGDDSTASSPADAAHSSSLSQAYNLVGLSAGAAGVDSSSSEQPTHNWPDDLMDIVQEPMGQTLDRMKKFSSSMNQVAQPDAQASASRNMENEPLLSGEGPAKESVQESYQKSYKEEYSVGR</sequence>
<dbReference type="FunFam" id="2.60.40.10:FF:000028">
    <property type="entry name" value="Neuronal cell adhesion molecule"/>
    <property type="match status" value="2"/>
</dbReference>
<dbReference type="SMART" id="SM00060">
    <property type="entry name" value="FN3"/>
    <property type="match status" value="35"/>
</dbReference>
<evidence type="ECO:0000313" key="5">
    <source>
        <dbReference type="Proteomes" id="UP000887566"/>
    </source>
</evidence>
<feature type="domain" description="Fibronectin type-III" evidence="4">
    <location>
        <begin position="3551"/>
        <end position="3660"/>
    </location>
</feature>
<accession>A0A914VZG2</accession>
<dbReference type="PROSITE" id="PS50853">
    <property type="entry name" value="FN3"/>
    <property type="match status" value="31"/>
</dbReference>
<feature type="region of interest" description="Disordered" evidence="2">
    <location>
        <begin position="1101"/>
        <end position="1148"/>
    </location>
</feature>
<dbReference type="Proteomes" id="UP000887566">
    <property type="component" value="Unplaced"/>
</dbReference>
<dbReference type="InterPro" id="IPR013783">
    <property type="entry name" value="Ig-like_fold"/>
</dbReference>
<feature type="domain" description="Fibronectin type-III" evidence="4">
    <location>
        <begin position="1305"/>
        <end position="1397"/>
    </location>
</feature>
<feature type="domain" description="Fibronectin type-III" evidence="4">
    <location>
        <begin position="2213"/>
        <end position="2314"/>
    </location>
</feature>
<dbReference type="CDD" id="cd00063">
    <property type="entry name" value="FN3"/>
    <property type="match status" value="32"/>
</dbReference>
<proteinExistence type="predicted"/>
<evidence type="ECO:0000313" key="6">
    <source>
        <dbReference type="WBParaSite" id="PSAMB.scaffold288size58989.g4224.t5"/>
    </source>
</evidence>
<feature type="domain" description="Fibronectin type-III" evidence="4">
    <location>
        <begin position="3138"/>
        <end position="3239"/>
    </location>
</feature>
<evidence type="ECO:0000256" key="2">
    <source>
        <dbReference type="SAM" id="MobiDB-lite"/>
    </source>
</evidence>
<feature type="transmembrane region" description="Helical" evidence="3">
    <location>
        <begin position="4207"/>
        <end position="4231"/>
    </location>
</feature>
<protein>
    <submittedName>
        <fullName evidence="6">Fibronectin type-III domain-containing protein</fullName>
    </submittedName>
</protein>
<feature type="domain" description="Fibronectin type-III" evidence="4">
    <location>
        <begin position="3451"/>
        <end position="3547"/>
    </location>
</feature>
<feature type="region of interest" description="Disordered" evidence="2">
    <location>
        <begin position="1681"/>
        <end position="1715"/>
    </location>
</feature>
<feature type="region of interest" description="Disordered" evidence="2">
    <location>
        <begin position="3417"/>
        <end position="3458"/>
    </location>
</feature>
<evidence type="ECO:0000259" key="4">
    <source>
        <dbReference type="PROSITE" id="PS50853"/>
    </source>
</evidence>
<feature type="domain" description="Fibronectin type-III" evidence="4">
    <location>
        <begin position="2319"/>
        <end position="2415"/>
    </location>
</feature>
<feature type="domain" description="Fibronectin type-III" evidence="4">
    <location>
        <begin position="298"/>
        <end position="398"/>
    </location>
</feature>
<feature type="domain" description="Fibronectin type-III" evidence="4">
    <location>
        <begin position="2419"/>
        <end position="2525"/>
    </location>
</feature>
<feature type="compositionally biased region" description="Polar residues" evidence="2">
    <location>
        <begin position="4883"/>
        <end position="4902"/>
    </location>
</feature>